<proteinExistence type="predicted"/>
<name>A0A4Q9Q034_9APHY</name>
<keyword evidence="3" id="KW-1185">Reference proteome</keyword>
<keyword evidence="1" id="KW-1133">Transmembrane helix</keyword>
<keyword evidence="1" id="KW-0472">Membrane</keyword>
<dbReference type="Proteomes" id="UP000292082">
    <property type="component" value="Unassembled WGS sequence"/>
</dbReference>
<accession>A0A4Q9Q034</accession>
<dbReference type="AlphaFoldDB" id="A0A4Q9Q034"/>
<feature type="transmembrane region" description="Helical" evidence="1">
    <location>
        <begin position="108"/>
        <end position="125"/>
    </location>
</feature>
<evidence type="ECO:0000256" key="1">
    <source>
        <dbReference type="SAM" id="Phobius"/>
    </source>
</evidence>
<keyword evidence="1" id="KW-0812">Transmembrane</keyword>
<sequence length="142" mass="15825">MCTSGDVGDAQRLSVLRRWPFTAARPPVSSIMLSTVQSEFAVRRTRNSTYASSSRPPFACSFNQGRRQRDVAATRFGPSRTACVPPAPPLYGCSALGISRPARLQRRLLAIGELYIFILMVWWVGARREVERVRRGGNGRRA</sequence>
<gene>
    <name evidence="2" type="ORF">BD310DRAFT_923525</name>
</gene>
<protein>
    <submittedName>
        <fullName evidence="2">Uncharacterized protein</fullName>
    </submittedName>
</protein>
<dbReference type="EMBL" id="ML145107">
    <property type="protein sequence ID" value="TBU60196.1"/>
    <property type="molecule type" value="Genomic_DNA"/>
</dbReference>
<reference evidence="2 3" key="1">
    <citation type="submission" date="2019-01" db="EMBL/GenBank/DDBJ databases">
        <title>Draft genome sequences of three monokaryotic isolates of the white-rot basidiomycete fungus Dichomitus squalens.</title>
        <authorList>
            <consortium name="DOE Joint Genome Institute"/>
            <person name="Lopez S.C."/>
            <person name="Andreopoulos B."/>
            <person name="Pangilinan J."/>
            <person name="Lipzen A."/>
            <person name="Riley R."/>
            <person name="Ahrendt S."/>
            <person name="Ng V."/>
            <person name="Barry K."/>
            <person name="Daum C."/>
            <person name="Grigoriev I.V."/>
            <person name="Hilden K.S."/>
            <person name="Makela M.R."/>
            <person name="de Vries R.P."/>
        </authorList>
    </citation>
    <scope>NUCLEOTIDE SEQUENCE [LARGE SCALE GENOMIC DNA]</scope>
    <source>
        <strain evidence="2 3">CBS 464.89</strain>
    </source>
</reference>
<evidence type="ECO:0000313" key="2">
    <source>
        <dbReference type="EMBL" id="TBU60196.1"/>
    </source>
</evidence>
<organism evidence="2 3">
    <name type="scientific">Dichomitus squalens</name>
    <dbReference type="NCBI Taxonomy" id="114155"/>
    <lineage>
        <taxon>Eukaryota</taxon>
        <taxon>Fungi</taxon>
        <taxon>Dikarya</taxon>
        <taxon>Basidiomycota</taxon>
        <taxon>Agaricomycotina</taxon>
        <taxon>Agaricomycetes</taxon>
        <taxon>Polyporales</taxon>
        <taxon>Polyporaceae</taxon>
        <taxon>Dichomitus</taxon>
    </lineage>
</organism>
<evidence type="ECO:0000313" key="3">
    <source>
        <dbReference type="Proteomes" id="UP000292082"/>
    </source>
</evidence>